<reference evidence="3 4" key="1">
    <citation type="journal article" date="2017" name="MBio">
        <title>Type VI secretion-mediated competition in the bee gut microbiome.</title>
        <authorList>
            <person name="Steele M.I."/>
            <person name="Kwong W.K."/>
            <person name="Powell J.E."/>
            <person name="Whiteley M."/>
            <person name="Moran N.A."/>
        </authorList>
    </citation>
    <scope>NUCLEOTIDE SEQUENCE [LARGE SCALE GENOMIC DNA]</scope>
    <source>
        <strain evidence="2 4">HK3</strain>
        <strain evidence="1 3">Nev3CBA3</strain>
    </source>
</reference>
<dbReference type="EMBL" id="MEIS01000122">
    <property type="protein sequence ID" value="PIT53530.1"/>
    <property type="molecule type" value="Genomic_DNA"/>
</dbReference>
<evidence type="ECO:0000313" key="3">
    <source>
        <dbReference type="Proteomes" id="UP000229434"/>
    </source>
</evidence>
<sequence length="165" mass="17993">MAKGYFLRVGDRTTCGGKIISGDSMILWHGVASAWEGDKVTCGQHSGTYRISGGVSNMFSPTRKLAGSISSISTCPCNARFIPTVTDSYIDETMSKPVVESMPYSRSFYIQSPENIKTYGVAYAIKTSSRLVEGESSRDGYLESIQTPQPESVEVSYFIQTKLGI</sequence>
<organism evidence="1 3">
    <name type="scientific">Snodgrassella alvi</name>
    <dbReference type="NCBI Taxonomy" id="1196083"/>
    <lineage>
        <taxon>Bacteria</taxon>
        <taxon>Pseudomonadati</taxon>
        <taxon>Pseudomonadota</taxon>
        <taxon>Betaproteobacteria</taxon>
        <taxon>Neisseriales</taxon>
        <taxon>Neisseriaceae</taxon>
        <taxon>Snodgrassella</taxon>
    </lineage>
</organism>
<dbReference type="Proteomes" id="UP000229434">
    <property type="component" value="Unassembled WGS sequence"/>
</dbReference>
<gene>
    <name evidence="1" type="ORF">BHC49_10185</name>
    <name evidence="2" type="ORF">BHC57_10425</name>
</gene>
<evidence type="ECO:0008006" key="5">
    <source>
        <dbReference type="Google" id="ProtNLM"/>
    </source>
</evidence>
<proteinExistence type="predicted"/>
<evidence type="ECO:0000313" key="4">
    <source>
        <dbReference type="Proteomes" id="UP000230463"/>
    </source>
</evidence>
<dbReference type="Pfam" id="PF05488">
    <property type="entry name" value="PAAR_motif"/>
    <property type="match status" value="1"/>
</dbReference>
<evidence type="ECO:0000313" key="2">
    <source>
        <dbReference type="EMBL" id="PIT58989.1"/>
    </source>
</evidence>
<name>A0A2N9XVE0_9NEIS</name>
<dbReference type="Proteomes" id="UP000230463">
    <property type="component" value="Unassembled WGS sequence"/>
</dbReference>
<dbReference type="RefSeq" id="WP_100124247.1">
    <property type="nucleotide sequence ID" value="NZ_MEIS01000122.1"/>
</dbReference>
<dbReference type="InterPro" id="IPR008727">
    <property type="entry name" value="PAAR_motif"/>
</dbReference>
<accession>A0A2N9XVE0</accession>
<protein>
    <recommendedName>
        <fullName evidence="5">PAAR domain-containing protein</fullName>
    </recommendedName>
</protein>
<evidence type="ECO:0000313" key="1">
    <source>
        <dbReference type="EMBL" id="PIT53530.1"/>
    </source>
</evidence>
<comment type="caution">
    <text evidence="1">The sequence shown here is derived from an EMBL/GenBank/DDBJ whole genome shotgun (WGS) entry which is preliminary data.</text>
</comment>
<dbReference type="AlphaFoldDB" id="A0A2N9XVE0"/>
<dbReference type="CDD" id="cd14744">
    <property type="entry name" value="PAAR_CT_2"/>
    <property type="match status" value="1"/>
</dbReference>
<dbReference type="EMBL" id="MEIU01000065">
    <property type="protein sequence ID" value="PIT58989.1"/>
    <property type="molecule type" value="Genomic_DNA"/>
</dbReference>